<feature type="domain" description="PAS" evidence="17">
    <location>
        <begin position="28"/>
        <end position="79"/>
    </location>
</feature>
<dbReference type="PROSITE" id="PS50112">
    <property type="entry name" value="PAS"/>
    <property type="match status" value="1"/>
</dbReference>
<keyword evidence="10" id="KW-0902">Two-component regulatory system</keyword>
<accession>A0ABY1Q391</accession>
<keyword evidence="5 13" id="KW-0597">Phosphoprotein</keyword>
<evidence type="ECO:0000256" key="3">
    <source>
        <dbReference type="ARBA" id="ARBA00012438"/>
    </source>
</evidence>
<dbReference type="NCBIfam" id="TIGR00229">
    <property type="entry name" value="sensory_box"/>
    <property type="match status" value="3"/>
</dbReference>
<dbReference type="PRINTS" id="PR00344">
    <property type="entry name" value="BCTRLSENSOR"/>
</dbReference>
<dbReference type="PANTHER" id="PTHR45339">
    <property type="entry name" value="HYBRID SIGNAL TRANSDUCTION HISTIDINE KINASE J"/>
    <property type="match status" value="1"/>
</dbReference>
<dbReference type="PROSITE" id="PS50894">
    <property type="entry name" value="HPT"/>
    <property type="match status" value="1"/>
</dbReference>
<keyword evidence="21" id="KW-1185">Reference proteome</keyword>
<evidence type="ECO:0000256" key="6">
    <source>
        <dbReference type="ARBA" id="ARBA00022692"/>
    </source>
</evidence>
<feature type="domain" description="Histidine kinase" evidence="15">
    <location>
        <begin position="427"/>
        <end position="648"/>
    </location>
</feature>
<keyword evidence="11" id="KW-0472">Membrane</keyword>
<dbReference type="Pfam" id="PF00512">
    <property type="entry name" value="HisKA"/>
    <property type="match status" value="1"/>
</dbReference>
<feature type="domain" description="PAC" evidence="18">
    <location>
        <begin position="226"/>
        <end position="281"/>
    </location>
</feature>
<evidence type="ECO:0000313" key="21">
    <source>
        <dbReference type="Proteomes" id="UP001158067"/>
    </source>
</evidence>
<dbReference type="InterPro" id="IPR005467">
    <property type="entry name" value="His_kinase_dom"/>
</dbReference>
<dbReference type="SUPFAM" id="SSF47384">
    <property type="entry name" value="Homodimeric domain of signal transducing histidine kinase"/>
    <property type="match status" value="1"/>
</dbReference>
<dbReference type="InterPro" id="IPR000014">
    <property type="entry name" value="PAS"/>
</dbReference>
<evidence type="ECO:0000256" key="13">
    <source>
        <dbReference type="PROSITE-ProRule" id="PRU00169"/>
    </source>
</evidence>
<dbReference type="Proteomes" id="UP001158067">
    <property type="component" value="Unassembled WGS sequence"/>
</dbReference>
<evidence type="ECO:0000256" key="8">
    <source>
        <dbReference type="ARBA" id="ARBA00022840"/>
    </source>
</evidence>
<sequence>MEDQTAQLTPESDSDPQSEDEPSAKSDVSQTHRRVLDHGVLCVLRKDIKGRIQYVNEAFCQSYGMAANQIIGKTDFDLFPATLAKDYSDSDHAVMDSDQPLHAIEEHQAAQGKRRHVEVLKVPTHSQTGKVNGIHVVFWDVSQHQQTEQELATTKFLMDTLLDNVPDAVYFKDKQSRFIRISRAMATLFQLHDANDAVGKSDADFFGIEHTRDAFADERRIMETGEAIVGKVERETWPDRSDTWCSTTKMPLHDPSGTVIGTFGISRDVTSQMRAEIELERERDLLKTISDNIPDLIYVKDRYGRFVTCNAAVLKLFELESVDQIIGKTDYDFLPAELACSYVADDQIVVRSGEAMIDKEECSQQTDGTQLWYLSTKVPLRDQDGEVTGIVGIGRNITSRKKVAEELVAARDAADSANRAKSEFLANMSHEIRTPMNAIIGMTELLLDTKVDISQRSYLKMVQESGDSLMTIINDVLDFSKIEAGMLDIDSIPYDIRENLGDTMKTLAVRAHAKSLELAFRIDPELPRYVLGDPGRLRQIVINLVGNAIKFTSKGEVVVEVELQSTSADEHRICVCVRDTGIGIPKEKCDSIFREFEQADASTTRQFGGTGLGLTISSRLVGMMGGSIWVDSDEGQGSRFYFTSVLGVAPDDVQSNQSRGVVIVGGTHVLIVDDNETNRFILKEMLTNWGMHPVLAECVDDAIAEIHNATETGNPFGLVVTDVNMPGQDGFDFVRRLRDEELIEAAPVIMLTSGGRLGDKDRRHELGVADRLMKPVKQSELFDSIVRALGVNGSEDTKEPEDKTDFYIGNLRILLAEDNLVNQKLAVGLLTRFGHEVMIANNGEEAVNALLEEDYDVVLMDVQMPILDGLEATRQIRENEKQTDKHVPIIAMTANAMKGDREECIQAGMDDYVPKPIRRDLLFESLAKIAKKQENSSTTEPVIASTHDEASTDDSSDAEPHNAEPHNAEPCVPEQRIPELGKTSLSETDPIRGESNTHESRPQANERQHSEPQDSEPCDGEPQDSNPSDTETQDAAEPMIAWNSLNEAFDNDQELIVELFTAFIEEAGTLYADIQESVADADRKKLKRAAHALRGSAMAIHALPIVGKLQILEGIADDAELVKLQHQLPMLKITLIRTQKAIKQFLQKAKSA</sequence>
<dbReference type="InterPro" id="IPR035965">
    <property type="entry name" value="PAS-like_dom_sf"/>
</dbReference>
<dbReference type="InterPro" id="IPR011006">
    <property type="entry name" value="CheY-like_superfamily"/>
</dbReference>
<keyword evidence="7" id="KW-0547">Nucleotide-binding</keyword>
<evidence type="ECO:0000259" key="18">
    <source>
        <dbReference type="PROSITE" id="PS50113"/>
    </source>
</evidence>
<dbReference type="InterPro" id="IPR013656">
    <property type="entry name" value="PAS_4"/>
</dbReference>
<dbReference type="CDD" id="cd17546">
    <property type="entry name" value="REC_hyHK_CKI1_RcsC-like"/>
    <property type="match status" value="1"/>
</dbReference>
<dbReference type="Gene3D" id="3.40.50.2300">
    <property type="match status" value="2"/>
</dbReference>
<dbReference type="InterPro" id="IPR004358">
    <property type="entry name" value="Sig_transdc_His_kin-like_C"/>
</dbReference>
<evidence type="ECO:0000256" key="7">
    <source>
        <dbReference type="ARBA" id="ARBA00022741"/>
    </source>
</evidence>
<dbReference type="RefSeq" id="WP_283432514.1">
    <property type="nucleotide sequence ID" value="NZ_FXUG01000005.1"/>
</dbReference>
<evidence type="ECO:0000256" key="4">
    <source>
        <dbReference type="ARBA" id="ARBA00022475"/>
    </source>
</evidence>
<feature type="compositionally biased region" description="Acidic residues" evidence="14">
    <location>
        <begin position="1013"/>
        <end position="1022"/>
    </location>
</feature>
<feature type="domain" description="Response regulatory" evidence="16">
    <location>
        <begin position="668"/>
        <end position="789"/>
    </location>
</feature>
<feature type="domain" description="PAC" evidence="18">
    <location>
        <begin position="351"/>
        <end position="409"/>
    </location>
</feature>
<dbReference type="Pfam" id="PF00072">
    <property type="entry name" value="Response_reg"/>
    <property type="match status" value="2"/>
</dbReference>
<dbReference type="PROSITE" id="PS50109">
    <property type="entry name" value="HIS_KIN"/>
    <property type="match status" value="1"/>
</dbReference>
<dbReference type="PROSITE" id="PS50113">
    <property type="entry name" value="PAC"/>
    <property type="match status" value="2"/>
</dbReference>
<name>A0ABY1Q391_9BACT</name>
<dbReference type="InterPro" id="IPR036890">
    <property type="entry name" value="HATPase_C_sf"/>
</dbReference>
<dbReference type="PANTHER" id="PTHR45339:SF1">
    <property type="entry name" value="HYBRID SIGNAL TRANSDUCTION HISTIDINE KINASE J"/>
    <property type="match status" value="1"/>
</dbReference>
<organism evidence="20 21">
    <name type="scientific">Neorhodopirellula lusitana</name>
    <dbReference type="NCBI Taxonomy" id="445327"/>
    <lineage>
        <taxon>Bacteria</taxon>
        <taxon>Pseudomonadati</taxon>
        <taxon>Planctomycetota</taxon>
        <taxon>Planctomycetia</taxon>
        <taxon>Pirellulales</taxon>
        <taxon>Pirellulaceae</taxon>
        <taxon>Neorhodopirellula</taxon>
    </lineage>
</organism>
<dbReference type="PROSITE" id="PS50110">
    <property type="entry name" value="RESPONSE_REGULATORY"/>
    <property type="match status" value="2"/>
</dbReference>
<dbReference type="InterPro" id="IPR003661">
    <property type="entry name" value="HisK_dim/P_dom"/>
</dbReference>
<evidence type="ECO:0000256" key="11">
    <source>
        <dbReference type="ARBA" id="ARBA00023136"/>
    </source>
</evidence>
<dbReference type="SMART" id="SM00387">
    <property type="entry name" value="HATPase_c"/>
    <property type="match status" value="1"/>
</dbReference>
<evidence type="ECO:0000256" key="10">
    <source>
        <dbReference type="ARBA" id="ARBA00023012"/>
    </source>
</evidence>
<feature type="region of interest" description="Disordered" evidence="14">
    <location>
        <begin position="1"/>
        <end position="31"/>
    </location>
</feature>
<evidence type="ECO:0000259" key="19">
    <source>
        <dbReference type="PROSITE" id="PS50894"/>
    </source>
</evidence>
<feature type="modified residue" description="4-aspartylphosphate" evidence="13">
    <location>
        <position position="722"/>
    </location>
</feature>
<keyword evidence="6" id="KW-0812">Transmembrane</keyword>
<dbReference type="SUPFAM" id="SSF52172">
    <property type="entry name" value="CheY-like"/>
    <property type="match status" value="2"/>
</dbReference>
<feature type="domain" description="HPt" evidence="19">
    <location>
        <begin position="1052"/>
        <end position="1152"/>
    </location>
</feature>
<dbReference type="SUPFAM" id="SSF55785">
    <property type="entry name" value="PYP-like sensor domain (PAS domain)"/>
    <property type="match status" value="3"/>
</dbReference>
<dbReference type="SMART" id="SM00091">
    <property type="entry name" value="PAS"/>
    <property type="match status" value="3"/>
</dbReference>
<reference evidence="20 21" key="1">
    <citation type="submission" date="2017-05" db="EMBL/GenBank/DDBJ databases">
        <authorList>
            <person name="Varghese N."/>
            <person name="Submissions S."/>
        </authorList>
    </citation>
    <scope>NUCLEOTIDE SEQUENCE [LARGE SCALE GENOMIC DNA]</scope>
    <source>
        <strain evidence="20 21">DSM 25457</strain>
    </source>
</reference>
<protein>
    <recommendedName>
        <fullName evidence="3">histidine kinase</fullName>
        <ecNumber evidence="3">2.7.13.3</ecNumber>
    </recommendedName>
</protein>
<feature type="compositionally biased region" description="Basic and acidic residues" evidence="14">
    <location>
        <begin position="958"/>
        <end position="967"/>
    </location>
</feature>
<dbReference type="Pfam" id="PF02518">
    <property type="entry name" value="HATPase_c"/>
    <property type="match status" value="1"/>
</dbReference>
<proteinExistence type="predicted"/>
<evidence type="ECO:0000259" key="15">
    <source>
        <dbReference type="PROSITE" id="PS50109"/>
    </source>
</evidence>
<evidence type="ECO:0000256" key="2">
    <source>
        <dbReference type="ARBA" id="ARBA00004651"/>
    </source>
</evidence>
<evidence type="ECO:0000256" key="9">
    <source>
        <dbReference type="ARBA" id="ARBA00022989"/>
    </source>
</evidence>
<comment type="caution">
    <text evidence="20">The sequence shown here is derived from an EMBL/GenBank/DDBJ whole genome shotgun (WGS) entry which is preliminary data.</text>
</comment>
<dbReference type="CDD" id="cd00130">
    <property type="entry name" value="PAS"/>
    <property type="match status" value="2"/>
</dbReference>
<dbReference type="SMART" id="SM00448">
    <property type="entry name" value="REC"/>
    <property type="match status" value="2"/>
</dbReference>
<dbReference type="InterPro" id="IPR036097">
    <property type="entry name" value="HisK_dim/P_sf"/>
</dbReference>
<feature type="compositionally biased region" description="Acidic residues" evidence="14">
    <location>
        <begin position="12"/>
        <end position="21"/>
    </location>
</feature>
<evidence type="ECO:0000256" key="14">
    <source>
        <dbReference type="SAM" id="MobiDB-lite"/>
    </source>
</evidence>
<feature type="compositionally biased region" description="Basic and acidic residues" evidence="14">
    <location>
        <begin position="989"/>
        <end position="1012"/>
    </location>
</feature>
<dbReference type="Gene3D" id="3.30.565.10">
    <property type="entry name" value="Histidine kinase-like ATPase, C-terminal domain"/>
    <property type="match status" value="1"/>
</dbReference>
<dbReference type="InterPro" id="IPR001789">
    <property type="entry name" value="Sig_transdc_resp-reg_receiver"/>
</dbReference>
<dbReference type="CDD" id="cd16922">
    <property type="entry name" value="HATPase_EvgS-ArcB-TorS-like"/>
    <property type="match status" value="1"/>
</dbReference>
<dbReference type="Gene3D" id="3.30.450.20">
    <property type="entry name" value="PAS domain"/>
    <property type="match status" value="3"/>
</dbReference>
<feature type="domain" description="Response regulatory" evidence="16">
    <location>
        <begin position="812"/>
        <end position="930"/>
    </location>
</feature>
<keyword evidence="4" id="KW-1003">Cell membrane</keyword>
<dbReference type="Gene3D" id="1.20.120.160">
    <property type="entry name" value="HPT domain"/>
    <property type="match status" value="1"/>
</dbReference>
<keyword evidence="9" id="KW-1133">Transmembrane helix</keyword>
<dbReference type="EC" id="2.7.13.3" evidence="3"/>
<feature type="modified residue" description="4-aspartylphosphate" evidence="13">
    <location>
        <position position="861"/>
    </location>
</feature>
<dbReference type="InterPro" id="IPR036641">
    <property type="entry name" value="HPT_dom_sf"/>
</dbReference>
<evidence type="ECO:0000259" key="17">
    <source>
        <dbReference type="PROSITE" id="PS50112"/>
    </source>
</evidence>
<evidence type="ECO:0000256" key="1">
    <source>
        <dbReference type="ARBA" id="ARBA00000085"/>
    </source>
</evidence>
<dbReference type="SMART" id="SM00388">
    <property type="entry name" value="HisKA"/>
    <property type="match status" value="1"/>
</dbReference>
<feature type="region of interest" description="Disordered" evidence="14">
    <location>
        <begin position="931"/>
        <end position="1034"/>
    </location>
</feature>
<evidence type="ECO:0000256" key="12">
    <source>
        <dbReference type="PROSITE-ProRule" id="PRU00110"/>
    </source>
</evidence>
<dbReference type="SUPFAM" id="SSF47226">
    <property type="entry name" value="Histidine-containing phosphotransfer domain, HPT domain"/>
    <property type="match status" value="1"/>
</dbReference>
<feature type="modified residue" description="Phosphohistidine" evidence="12">
    <location>
        <position position="1091"/>
    </location>
</feature>
<dbReference type="Pfam" id="PF01627">
    <property type="entry name" value="Hpt"/>
    <property type="match status" value="1"/>
</dbReference>
<dbReference type="CDD" id="cd00082">
    <property type="entry name" value="HisKA"/>
    <property type="match status" value="1"/>
</dbReference>
<evidence type="ECO:0000256" key="5">
    <source>
        <dbReference type="ARBA" id="ARBA00022553"/>
    </source>
</evidence>
<dbReference type="InterPro" id="IPR000700">
    <property type="entry name" value="PAS-assoc_C"/>
</dbReference>
<dbReference type="InterPro" id="IPR003594">
    <property type="entry name" value="HATPase_dom"/>
</dbReference>
<comment type="subcellular location">
    <subcellularLocation>
        <location evidence="2">Cell membrane</location>
        <topology evidence="2">Multi-pass membrane protein</topology>
    </subcellularLocation>
</comment>
<dbReference type="Gene3D" id="1.10.287.130">
    <property type="match status" value="1"/>
</dbReference>
<dbReference type="Pfam" id="PF08448">
    <property type="entry name" value="PAS_4"/>
    <property type="match status" value="3"/>
</dbReference>
<dbReference type="EMBL" id="FXUG01000005">
    <property type="protein sequence ID" value="SMP55774.1"/>
    <property type="molecule type" value="Genomic_DNA"/>
</dbReference>
<keyword evidence="8" id="KW-0067">ATP-binding</keyword>
<comment type="catalytic activity">
    <reaction evidence="1">
        <text>ATP + protein L-histidine = ADP + protein N-phospho-L-histidine.</text>
        <dbReference type="EC" id="2.7.13.3"/>
    </reaction>
</comment>
<evidence type="ECO:0000259" key="16">
    <source>
        <dbReference type="PROSITE" id="PS50110"/>
    </source>
</evidence>
<dbReference type="SUPFAM" id="SSF55874">
    <property type="entry name" value="ATPase domain of HSP90 chaperone/DNA topoisomerase II/histidine kinase"/>
    <property type="match status" value="1"/>
</dbReference>
<evidence type="ECO:0000313" key="20">
    <source>
        <dbReference type="EMBL" id="SMP55774.1"/>
    </source>
</evidence>
<gene>
    <name evidence="20" type="ORF">SAMN06265222_10538</name>
</gene>
<dbReference type="InterPro" id="IPR008207">
    <property type="entry name" value="Sig_transdc_His_kin_Hpt_dom"/>
</dbReference>